<name>A0A8A2VB74_9EURY</name>
<evidence type="ECO:0000256" key="1">
    <source>
        <dbReference type="ARBA" id="ARBA00001619"/>
    </source>
</evidence>
<evidence type="ECO:0000256" key="3">
    <source>
        <dbReference type="ARBA" id="ARBA00022598"/>
    </source>
</evidence>
<dbReference type="GO" id="GO:0043758">
    <property type="term" value="F:acetate-CoA ligase (ADP-forming) activity"/>
    <property type="evidence" value="ECO:0007669"/>
    <property type="project" value="UniProtKB-EC"/>
</dbReference>
<evidence type="ECO:0000256" key="5">
    <source>
        <dbReference type="ARBA" id="ARBA00022840"/>
    </source>
</evidence>
<dbReference type="AlphaFoldDB" id="A0A8A2VB74"/>
<keyword evidence="4 6" id="KW-0547">Nucleotide-binding</keyword>
<dbReference type="PANTHER" id="PTHR43334">
    <property type="entry name" value="ACETATE--COA LIGASE [ADP-FORMING]"/>
    <property type="match status" value="1"/>
</dbReference>
<dbReference type="Gene3D" id="3.30.470.20">
    <property type="entry name" value="ATP-grasp fold, B domain"/>
    <property type="match status" value="1"/>
</dbReference>
<comment type="catalytic activity">
    <reaction evidence="1">
        <text>acetate + ATP + CoA = acetyl-CoA + ADP + phosphate</text>
        <dbReference type="Rhea" id="RHEA:15081"/>
        <dbReference type="ChEBI" id="CHEBI:30089"/>
        <dbReference type="ChEBI" id="CHEBI:30616"/>
        <dbReference type="ChEBI" id="CHEBI:43474"/>
        <dbReference type="ChEBI" id="CHEBI:57287"/>
        <dbReference type="ChEBI" id="CHEBI:57288"/>
        <dbReference type="ChEBI" id="CHEBI:456216"/>
        <dbReference type="EC" id="6.2.1.13"/>
    </reaction>
</comment>
<organism evidence="8 9">
    <name type="scientific">Haloterrigena alkaliphila</name>
    <dbReference type="NCBI Taxonomy" id="2816475"/>
    <lineage>
        <taxon>Archaea</taxon>
        <taxon>Methanobacteriati</taxon>
        <taxon>Methanobacteriota</taxon>
        <taxon>Stenosarchaea group</taxon>
        <taxon>Halobacteria</taxon>
        <taxon>Halobacteriales</taxon>
        <taxon>Natrialbaceae</taxon>
        <taxon>Haloterrigena</taxon>
    </lineage>
</organism>
<gene>
    <name evidence="8" type="ORF">J0X25_09630</name>
</gene>
<dbReference type="Gene3D" id="3.30.1490.20">
    <property type="entry name" value="ATP-grasp fold, A domain"/>
    <property type="match status" value="1"/>
</dbReference>
<dbReference type="InterPro" id="IPR013815">
    <property type="entry name" value="ATP_grasp_subdomain_1"/>
</dbReference>
<keyword evidence="5 6" id="KW-0067">ATP-binding</keyword>
<evidence type="ECO:0000313" key="8">
    <source>
        <dbReference type="EMBL" id="QSW97682.1"/>
    </source>
</evidence>
<evidence type="ECO:0000259" key="7">
    <source>
        <dbReference type="PROSITE" id="PS50975"/>
    </source>
</evidence>
<dbReference type="Proteomes" id="UP000663203">
    <property type="component" value="Chromosome"/>
</dbReference>
<dbReference type="KEGG" id="hakz:J0X25_09630"/>
<evidence type="ECO:0000313" key="9">
    <source>
        <dbReference type="Proteomes" id="UP000663203"/>
    </source>
</evidence>
<protein>
    <recommendedName>
        <fullName evidence="2">acetate--CoA ligase (ADP-forming)</fullName>
        <ecNumber evidence="2">6.2.1.13</ecNumber>
    </recommendedName>
</protein>
<evidence type="ECO:0000256" key="2">
    <source>
        <dbReference type="ARBA" id="ARBA00012957"/>
    </source>
</evidence>
<dbReference type="GeneID" id="63187565"/>
<evidence type="ECO:0000256" key="4">
    <source>
        <dbReference type="ARBA" id="ARBA00022741"/>
    </source>
</evidence>
<dbReference type="SUPFAM" id="SSF56059">
    <property type="entry name" value="Glutathione synthetase ATP-binding domain-like"/>
    <property type="match status" value="1"/>
</dbReference>
<dbReference type="GO" id="GO:0005524">
    <property type="term" value="F:ATP binding"/>
    <property type="evidence" value="ECO:0007669"/>
    <property type="project" value="UniProtKB-UniRule"/>
</dbReference>
<dbReference type="GO" id="GO:0046872">
    <property type="term" value="F:metal ion binding"/>
    <property type="evidence" value="ECO:0007669"/>
    <property type="project" value="InterPro"/>
</dbReference>
<keyword evidence="9" id="KW-1185">Reference proteome</keyword>
<dbReference type="RefSeq" id="WP_207287244.1">
    <property type="nucleotide sequence ID" value="NZ_CP071462.1"/>
</dbReference>
<dbReference type="EC" id="6.2.1.13" evidence="2"/>
<proteinExistence type="predicted"/>
<sequence length="234" mass="24102">MTEPTDPIEAALAEGRTALTEAEAKGLLAERGLTVPDGETVRSPDAAVEAAESLGYPVVVKVAAPSVQHKSEWAGGIGVHVNLEGPDAVRTAAAEILEAAAERDVDAAVLVEEAVDLDAGLEVIVGGTRDPSFGPTVLVGLGGVTVEVLQDTSHRLAPISTAEAVAMTRDLEASPLFDGYRGSPAVDREAVAEAIVTVGDLLDAREEITEIEVNPLLAQSDRAVALDALVSLDD</sequence>
<dbReference type="InterPro" id="IPR051538">
    <property type="entry name" value="Acyl-CoA_Synth/Transferase"/>
</dbReference>
<dbReference type="EMBL" id="CP071462">
    <property type="protein sequence ID" value="QSW97682.1"/>
    <property type="molecule type" value="Genomic_DNA"/>
</dbReference>
<keyword evidence="3 8" id="KW-0436">Ligase</keyword>
<evidence type="ECO:0000256" key="6">
    <source>
        <dbReference type="PROSITE-ProRule" id="PRU00409"/>
    </source>
</evidence>
<feature type="domain" description="ATP-grasp" evidence="7">
    <location>
        <begin position="25"/>
        <end position="231"/>
    </location>
</feature>
<accession>A0A8A2VB74</accession>
<dbReference type="PANTHER" id="PTHR43334:SF1">
    <property type="entry name" value="3-HYDROXYPROPIONATE--COA LIGASE [ADP-FORMING]"/>
    <property type="match status" value="1"/>
</dbReference>
<dbReference type="InterPro" id="IPR011761">
    <property type="entry name" value="ATP-grasp"/>
</dbReference>
<dbReference type="PROSITE" id="PS50975">
    <property type="entry name" value="ATP_GRASP"/>
    <property type="match status" value="1"/>
</dbReference>
<reference evidence="8 9" key="1">
    <citation type="submission" date="2021-03" db="EMBL/GenBank/DDBJ databases">
        <title>Haloterrigena longa sp. nov. and Haloterrigena limicola sp. nov., extremely halophilic archaea isolated from a salt lake.</title>
        <authorList>
            <person name="Henglin C."/>
        </authorList>
    </citation>
    <scope>NUCLEOTIDE SEQUENCE [LARGE SCALE GENOMIC DNA]</scope>
    <source>
        <strain evidence="8 9">KZCA68</strain>
    </source>
</reference>
<dbReference type="Pfam" id="PF13549">
    <property type="entry name" value="ATP-grasp_5"/>
    <property type="match status" value="1"/>
</dbReference>